<dbReference type="Proteomes" id="UP000828390">
    <property type="component" value="Unassembled WGS sequence"/>
</dbReference>
<organism evidence="1 2">
    <name type="scientific">Dreissena polymorpha</name>
    <name type="common">Zebra mussel</name>
    <name type="synonym">Mytilus polymorpha</name>
    <dbReference type="NCBI Taxonomy" id="45954"/>
    <lineage>
        <taxon>Eukaryota</taxon>
        <taxon>Metazoa</taxon>
        <taxon>Spiralia</taxon>
        <taxon>Lophotrochozoa</taxon>
        <taxon>Mollusca</taxon>
        <taxon>Bivalvia</taxon>
        <taxon>Autobranchia</taxon>
        <taxon>Heteroconchia</taxon>
        <taxon>Euheterodonta</taxon>
        <taxon>Imparidentia</taxon>
        <taxon>Neoheterodontei</taxon>
        <taxon>Myida</taxon>
        <taxon>Dreissenoidea</taxon>
        <taxon>Dreissenidae</taxon>
        <taxon>Dreissena</taxon>
    </lineage>
</organism>
<evidence type="ECO:0000313" key="1">
    <source>
        <dbReference type="EMBL" id="KAH3869017.1"/>
    </source>
</evidence>
<name>A0A9D4M192_DREPO</name>
<accession>A0A9D4M192</accession>
<sequence length="51" mass="6077">MSITERCAKFTQLMYAQDFIEDHPFHHCLRTIKEATIEKKLNLVVWRAELA</sequence>
<dbReference type="EMBL" id="JAIWYP010000002">
    <property type="protein sequence ID" value="KAH3869017.1"/>
    <property type="molecule type" value="Genomic_DNA"/>
</dbReference>
<evidence type="ECO:0000313" key="2">
    <source>
        <dbReference type="Proteomes" id="UP000828390"/>
    </source>
</evidence>
<reference evidence="1" key="2">
    <citation type="submission" date="2020-11" db="EMBL/GenBank/DDBJ databases">
        <authorList>
            <person name="McCartney M.A."/>
            <person name="Auch B."/>
            <person name="Kono T."/>
            <person name="Mallez S."/>
            <person name="Becker A."/>
            <person name="Gohl D.M."/>
            <person name="Silverstein K.A.T."/>
            <person name="Koren S."/>
            <person name="Bechman K.B."/>
            <person name="Herman A."/>
            <person name="Abrahante J.E."/>
            <person name="Garbe J."/>
        </authorList>
    </citation>
    <scope>NUCLEOTIDE SEQUENCE</scope>
    <source>
        <strain evidence="1">Duluth1</strain>
        <tissue evidence="1">Whole animal</tissue>
    </source>
</reference>
<proteinExistence type="predicted"/>
<reference evidence="1" key="1">
    <citation type="journal article" date="2019" name="bioRxiv">
        <title>The Genome of the Zebra Mussel, Dreissena polymorpha: A Resource for Invasive Species Research.</title>
        <authorList>
            <person name="McCartney M.A."/>
            <person name="Auch B."/>
            <person name="Kono T."/>
            <person name="Mallez S."/>
            <person name="Zhang Y."/>
            <person name="Obille A."/>
            <person name="Becker A."/>
            <person name="Abrahante J.E."/>
            <person name="Garbe J."/>
            <person name="Badalamenti J.P."/>
            <person name="Herman A."/>
            <person name="Mangelson H."/>
            <person name="Liachko I."/>
            <person name="Sullivan S."/>
            <person name="Sone E.D."/>
            <person name="Koren S."/>
            <person name="Silverstein K.A.T."/>
            <person name="Beckman K.B."/>
            <person name="Gohl D.M."/>
        </authorList>
    </citation>
    <scope>NUCLEOTIDE SEQUENCE</scope>
    <source>
        <strain evidence="1">Duluth1</strain>
        <tissue evidence="1">Whole animal</tissue>
    </source>
</reference>
<gene>
    <name evidence="1" type="ORF">DPMN_032173</name>
</gene>
<protein>
    <submittedName>
        <fullName evidence="1">Uncharacterized protein</fullName>
    </submittedName>
</protein>
<comment type="caution">
    <text evidence="1">The sequence shown here is derived from an EMBL/GenBank/DDBJ whole genome shotgun (WGS) entry which is preliminary data.</text>
</comment>
<keyword evidence="2" id="KW-1185">Reference proteome</keyword>
<dbReference type="AlphaFoldDB" id="A0A9D4M192"/>